<dbReference type="SUPFAM" id="SSF51735">
    <property type="entry name" value="NAD(P)-binding Rossmann-fold domains"/>
    <property type="match status" value="1"/>
</dbReference>
<dbReference type="SMART" id="SM01007">
    <property type="entry name" value="Aldolase_II"/>
    <property type="match status" value="1"/>
</dbReference>
<dbReference type="Gene3D" id="3.40.50.720">
    <property type="entry name" value="NAD(P)-binding Rossmann-like Domain"/>
    <property type="match status" value="1"/>
</dbReference>
<dbReference type="Proteomes" id="UP000649573">
    <property type="component" value="Unassembled WGS sequence"/>
</dbReference>
<dbReference type="SUPFAM" id="SSF53639">
    <property type="entry name" value="AraD/HMP-PK domain-like"/>
    <property type="match status" value="1"/>
</dbReference>
<feature type="compositionally biased region" description="Polar residues" evidence="3">
    <location>
        <begin position="19"/>
        <end position="30"/>
    </location>
</feature>
<sequence>MGQVQALLGRSNRLGADPRNTNYAGGNTSAKGEELDPVTGQPVELMWVKGSGGDLGTLTEAGLAVLRLDRLRALTSVYPGVEREDEMVAAFDFCLHGRGGAAPSIDTAMHGLVDAAHVDHLHPDAGIAFATAADGEALVKACFGDRVVWVPWRRPGFQLGLDIAAVKRDNPQAIGVILGGHGITAWGATSEECEANSLDIITTAQRYLDEHGRAEPFGPVVHEPLPEAQRRVRAAELAPVIRGLASTDSPQVGHFTDSDVVLDFLSRERHPELAALGTSCPDHFLRTKVRPLVVDLPPTAPLEDVVERLKHLHEAYRQDYRAYYERHAEPDSPPMRGADPAIVLVPGVGMFSFGRNKQTARVAGEFYVNAINVMRGAESVSRYAPIEESEKFRIEYWALEEAKLQRMPKPKPLATRVALVTGGGSGIGRAIARRLAAEGACVVVADRDGDSAREVAEGIGSTDVAVAVTVDVTDSAGITEAFRAASLAFGGVDLVVNNAGLSISKPLADTTEADWDLQHDVMAKGSFLVSQAATKVMRAQRMGGDIVYISSKNAVFAGPNNVAYGAAKADQAHQVRLLAAELGEDGIRVNGINPDGVVRGSGIFAGGWGAQRAAVYGVPEEKLGEFYAQRTLLKREVLPEHVAAAVFALTAGDLSLTTGLHVPVDAGVAAAFLR</sequence>
<comment type="similarity">
    <text evidence="1">Belongs to the short-chain dehydrogenases/reductases (SDR) family.</text>
</comment>
<evidence type="ECO:0000256" key="2">
    <source>
        <dbReference type="ARBA" id="ARBA00023002"/>
    </source>
</evidence>
<evidence type="ECO:0000259" key="5">
    <source>
        <dbReference type="SMART" id="SM01007"/>
    </source>
</evidence>
<dbReference type="NCBIfam" id="NF006188">
    <property type="entry name" value="PRK08324.1-1"/>
    <property type="match status" value="1"/>
</dbReference>
<accession>A0ABQ2UHC2</accession>
<name>A0ABQ2UHC2_9PSEU</name>
<feature type="domain" description="Ketoreductase" evidence="4">
    <location>
        <begin position="416"/>
        <end position="601"/>
    </location>
</feature>
<dbReference type="PANTHER" id="PTHR43669">
    <property type="entry name" value="5-KETO-D-GLUCONATE 5-REDUCTASE"/>
    <property type="match status" value="1"/>
</dbReference>
<dbReference type="EMBL" id="BMRE01000005">
    <property type="protein sequence ID" value="GGU28184.1"/>
    <property type="molecule type" value="Genomic_DNA"/>
</dbReference>
<dbReference type="Pfam" id="PF00596">
    <property type="entry name" value="Aldolase_II"/>
    <property type="match status" value="1"/>
</dbReference>
<dbReference type="InterPro" id="IPR002347">
    <property type="entry name" value="SDR_fam"/>
</dbReference>
<dbReference type="Pfam" id="PF13561">
    <property type="entry name" value="adh_short_C2"/>
    <property type="match status" value="1"/>
</dbReference>
<dbReference type="NCBIfam" id="TIGR02632">
    <property type="entry name" value="RhaD_aldol-ADH"/>
    <property type="match status" value="1"/>
</dbReference>
<protein>
    <submittedName>
        <fullName evidence="6">Short-chain dehydrogenase</fullName>
    </submittedName>
</protein>
<evidence type="ECO:0000313" key="7">
    <source>
        <dbReference type="Proteomes" id="UP000649573"/>
    </source>
</evidence>
<dbReference type="PANTHER" id="PTHR43669:SF8">
    <property type="entry name" value="SHORT-CHAIN TYPE DEHYDROGENASE_REDUCTASE-RELATED"/>
    <property type="match status" value="1"/>
</dbReference>
<comment type="caution">
    <text evidence="6">The sequence shown here is derived from an EMBL/GenBank/DDBJ whole genome shotgun (WGS) entry which is preliminary data.</text>
</comment>
<feature type="domain" description="Class II aldolase/adducin N-terminal" evidence="5">
    <location>
        <begin position="6"/>
        <end position="208"/>
    </location>
</feature>
<proteinExistence type="inferred from homology"/>
<keyword evidence="2" id="KW-0560">Oxidoreductase</keyword>
<organism evidence="6 7">
    <name type="scientific">Lentzea flava</name>
    <dbReference type="NCBI Taxonomy" id="103732"/>
    <lineage>
        <taxon>Bacteria</taxon>
        <taxon>Bacillati</taxon>
        <taxon>Actinomycetota</taxon>
        <taxon>Actinomycetes</taxon>
        <taxon>Pseudonocardiales</taxon>
        <taxon>Pseudonocardiaceae</taxon>
        <taxon>Lentzea</taxon>
    </lineage>
</organism>
<dbReference type="PRINTS" id="PR00081">
    <property type="entry name" value="GDHRDH"/>
</dbReference>
<dbReference type="RefSeq" id="WP_189253375.1">
    <property type="nucleotide sequence ID" value="NZ_BMRE01000005.1"/>
</dbReference>
<dbReference type="NCBIfam" id="NF006189">
    <property type="entry name" value="PRK08324.1-3"/>
    <property type="match status" value="1"/>
</dbReference>
<feature type="region of interest" description="Disordered" evidence="3">
    <location>
        <begin position="9"/>
        <end position="35"/>
    </location>
</feature>
<keyword evidence="7" id="KW-1185">Reference proteome</keyword>
<dbReference type="InterPro" id="IPR001303">
    <property type="entry name" value="Aldolase_II/adducin_N"/>
</dbReference>
<dbReference type="InterPro" id="IPR013454">
    <property type="entry name" value="Bifunc_RhaD/ADH"/>
</dbReference>
<reference evidence="7" key="1">
    <citation type="journal article" date="2019" name="Int. J. Syst. Evol. Microbiol.">
        <title>The Global Catalogue of Microorganisms (GCM) 10K type strain sequencing project: providing services to taxonomists for standard genome sequencing and annotation.</title>
        <authorList>
            <consortium name="The Broad Institute Genomics Platform"/>
            <consortium name="The Broad Institute Genome Sequencing Center for Infectious Disease"/>
            <person name="Wu L."/>
            <person name="Ma J."/>
        </authorList>
    </citation>
    <scope>NUCLEOTIDE SEQUENCE [LARGE SCALE GENOMIC DNA]</scope>
    <source>
        <strain evidence="7">JCM 3296</strain>
    </source>
</reference>
<dbReference type="SMART" id="SM00822">
    <property type="entry name" value="PKS_KR"/>
    <property type="match status" value="1"/>
</dbReference>
<dbReference type="InterPro" id="IPR036409">
    <property type="entry name" value="Aldolase_II/adducin_N_sf"/>
</dbReference>
<evidence type="ECO:0000313" key="6">
    <source>
        <dbReference type="EMBL" id="GGU28184.1"/>
    </source>
</evidence>
<dbReference type="InterPro" id="IPR036291">
    <property type="entry name" value="NAD(P)-bd_dom_sf"/>
</dbReference>
<evidence type="ECO:0000259" key="4">
    <source>
        <dbReference type="SMART" id="SM00822"/>
    </source>
</evidence>
<gene>
    <name evidence="6" type="ORF">GCM10010178_20600</name>
</gene>
<dbReference type="Gene3D" id="3.40.225.10">
    <property type="entry name" value="Class II aldolase/adducin N-terminal domain"/>
    <property type="match status" value="1"/>
</dbReference>
<dbReference type="InterPro" id="IPR057326">
    <property type="entry name" value="KR_dom"/>
</dbReference>
<evidence type="ECO:0000256" key="1">
    <source>
        <dbReference type="ARBA" id="ARBA00006484"/>
    </source>
</evidence>
<evidence type="ECO:0000256" key="3">
    <source>
        <dbReference type="SAM" id="MobiDB-lite"/>
    </source>
</evidence>